<dbReference type="Pfam" id="PF16069">
    <property type="entry name" value="DUF4811"/>
    <property type="match status" value="1"/>
</dbReference>
<evidence type="ECO:0000313" key="2">
    <source>
        <dbReference type="EMBL" id="KRN22383.1"/>
    </source>
</evidence>
<organism evidence="2 3">
    <name type="scientific">Secundilactobacillus similis DSM 23365 = JCM 2765</name>
    <dbReference type="NCBI Taxonomy" id="1423804"/>
    <lineage>
        <taxon>Bacteria</taxon>
        <taxon>Bacillati</taxon>
        <taxon>Bacillota</taxon>
        <taxon>Bacilli</taxon>
        <taxon>Lactobacillales</taxon>
        <taxon>Lactobacillaceae</taxon>
        <taxon>Secundilactobacillus</taxon>
    </lineage>
</organism>
<dbReference type="InterPro" id="IPR032083">
    <property type="entry name" value="DUF4811"/>
</dbReference>
<evidence type="ECO:0000313" key="3">
    <source>
        <dbReference type="Proteomes" id="UP000051442"/>
    </source>
</evidence>
<feature type="transmembrane region" description="Helical" evidence="1">
    <location>
        <begin position="28"/>
        <end position="48"/>
    </location>
</feature>
<keyword evidence="1" id="KW-0812">Transmembrane</keyword>
<dbReference type="AlphaFoldDB" id="A0A0R2F1F3"/>
<name>A0A0R2F1F3_9LACO</name>
<protein>
    <recommendedName>
        <fullName evidence="4">DUF4811 domain-containing protein</fullName>
    </recommendedName>
</protein>
<keyword evidence="1" id="KW-0472">Membrane</keyword>
<dbReference type="STRING" id="1423804.FD14_GL000799"/>
<dbReference type="EMBL" id="AYZM01000096">
    <property type="protein sequence ID" value="KRN22383.1"/>
    <property type="molecule type" value="Genomic_DNA"/>
</dbReference>
<keyword evidence="1" id="KW-1133">Transmembrane helix</keyword>
<evidence type="ECO:0008006" key="4">
    <source>
        <dbReference type="Google" id="ProtNLM"/>
    </source>
</evidence>
<dbReference type="OrthoDB" id="2249491at2"/>
<reference evidence="2 3" key="1">
    <citation type="journal article" date="2015" name="Genome Announc.">
        <title>Expanding the biotechnology potential of lactobacilli through comparative genomics of 213 strains and associated genera.</title>
        <authorList>
            <person name="Sun Z."/>
            <person name="Harris H.M."/>
            <person name="McCann A."/>
            <person name="Guo C."/>
            <person name="Argimon S."/>
            <person name="Zhang W."/>
            <person name="Yang X."/>
            <person name="Jeffery I.B."/>
            <person name="Cooney J.C."/>
            <person name="Kagawa T.F."/>
            <person name="Liu W."/>
            <person name="Song Y."/>
            <person name="Salvetti E."/>
            <person name="Wrobel A."/>
            <person name="Rasinkangas P."/>
            <person name="Parkhill J."/>
            <person name="Rea M.C."/>
            <person name="O'Sullivan O."/>
            <person name="Ritari J."/>
            <person name="Douillard F.P."/>
            <person name="Paul Ross R."/>
            <person name="Yang R."/>
            <person name="Briner A.E."/>
            <person name="Felis G.E."/>
            <person name="de Vos W.M."/>
            <person name="Barrangou R."/>
            <person name="Klaenhammer T.R."/>
            <person name="Caufield P.W."/>
            <person name="Cui Y."/>
            <person name="Zhang H."/>
            <person name="O'Toole P.W."/>
        </authorList>
    </citation>
    <scope>NUCLEOTIDE SEQUENCE [LARGE SCALE GENOMIC DNA]</scope>
    <source>
        <strain evidence="2 3">DSM 23365</strain>
    </source>
</reference>
<dbReference type="RefSeq" id="WP_054737276.1">
    <property type="nucleotide sequence ID" value="NZ_AYZM01000096.1"/>
</dbReference>
<gene>
    <name evidence="2" type="ORF">FD14_GL000799</name>
</gene>
<comment type="caution">
    <text evidence="2">The sequence shown here is derived from an EMBL/GenBank/DDBJ whole genome shotgun (WGS) entry which is preliminary data.</text>
</comment>
<keyword evidence="3" id="KW-1185">Reference proteome</keyword>
<evidence type="ECO:0000256" key="1">
    <source>
        <dbReference type="SAM" id="Phobius"/>
    </source>
</evidence>
<accession>A0A0R2F1F3</accession>
<proteinExistence type="predicted"/>
<dbReference type="PATRIC" id="fig|1423804.4.peg.858"/>
<sequence length="239" mass="26657">MILVAISVFTILAFVCFIYINNKAASLILTLISVLGLIISSYFGVINWKNHYGLEKYTEATSKQVYSVSPSKQLQMILYQPIGTKNNKQVYIYKASANAKKTSTTQATSTTTNKLKSTTGNTRIVTKTVRWRYKSGAAKFWFGLTGENHKFVKRTNYIYVNKNWVTLTVAQSKALSKQMKSKTYQAKLKAEAKAFVTKQVTAAMTKNPTMSSAEQAKVTKQATAQFQAQAVQKLIASLK</sequence>
<dbReference type="Proteomes" id="UP000051442">
    <property type="component" value="Unassembled WGS sequence"/>
</dbReference>